<dbReference type="SUPFAM" id="SSF56796">
    <property type="entry name" value="Dehydroquinate synthase-like"/>
    <property type="match status" value="1"/>
</dbReference>
<evidence type="ECO:0000256" key="4">
    <source>
        <dbReference type="ARBA" id="ARBA00022857"/>
    </source>
</evidence>
<dbReference type="Pfam" id="PF13685">
    <property type="entry name" value="Fe-ADH_2"/>
    <property type="match status" value="1"/>
</dbReference>
<dbReference type="PANTHER" id="PTHR43616">
    <property type="entry name" value="GLYCEROL DEHYDROGENASE"/>
    <property type="match status" value="1"/>
</dbReference>
<dbReference type="PANTHER" id="PTHR43616:SF5">
    <property type="entry name" value="GLYCEROL DEHYDROGENASE 1"/>
    <property type="match status" value="1"/>
</dbReference>
<evidence type="ECO:0000256" key="8">
    <source>
        <dbReference type="ARBA" id="ARBA00023209"/>
    </source>
</evidence>
<evidence type="ECO:0000256" key="1">
    <source>
        <dbReference type="ARBA" id="ARBA00022490"/>
    </source>
</evidence>
<keyword evidence="6" id="KW-0520">NAD</keyword>
<dbReference type="Gene3D" id="3.40.50.1970">
    <property type="match status" value="1"/>
</dbReference>
<proteinExistence type="predicted"/>
<keyword evidence="7" id="KW-0443">Lipid metabolism</keyword>
<accession>A0ABX8FHQ3</accession>
<evidence type="ECO:0000256" key="9">
    <source>
        <dbReference type="ARBA" id="ARBA00023264"/>
    </source>
</evidence>
<evidence type="ECO:0000256" key="6">
    <source>
        <dbReference type="ARBA" id="ARBA00023027"/>
    </source>
</evidence>
<evidence type="ECO:0000313" key="11">
    <source>
        <dbReference type="Proteomes" id="UP000679247"/>
    </source>
</evidence>
<protein>
    <submittedName>
        <fullName evidence="10">Sn-glycerol-1-phosphate dehydrogenase</fullName>
    </submittedName>
</protein>
<dbReference type="InterPro" id="IPR032837">
    <property type="entry name" value="G1PDH"/>
</dbReference>
<dbReference type="CDD" id="cd08175">
    <property type="entry name" value="G1PDH"/>
    <property type="match status" value="1"/>
</dbReference>
<evidence type="ECO:0000256" key="5">
    <source>
        <dbReference type="ARBA" id="ARBA00023002"/>
    </source>
</evidence>
<gene>
    <name evidence="10" type="ORF">J1899_10955</name>
</gene>
<keyword evidence="3" id="KW-0479">Metal-binding</keyword>
<sequence>MEDLYQLADEVSSTRISLPHIELSNHALNLVPSFLTAKKWRNITLVCDEQTWKAAGNQLADLLSPEGFEINIVKLKPNKHNQVIADESAIVQLLLQSSDKTDIMLAVGAGTIHDIVRFVSCKMQKSFISVPTAASVDGFTSKGAPLIIDGFKQTIQSISPIAIFADIEIIKRAPRELTAAGLGDMLGKYTSLLDWQISNLIGNEPYQPLAAKIVRNSLERCIYNVDGIAHHDDDAIKGLMTALIDSGIVMFILDHSRPASGGEHHLSHYWEMELLKEDKKQILHGAKVGVATAVLIELYKECAANLNIDHISGSDDEKQALKKHWEDIKNAIYHLPNPEYVKDLLKAAGGPSVPLDIGISNELVERSLNEAYQLRDRCTFLKLINRQTNSHIKYPIKMNVV</sequence>
<organism evidence="10 11">
    <name type="scientific">Cytobacillus gottheilii</name>
    <dbReference type="NCBI Taxonomy" id="859144"/>
    <lineage>
        <taxon>Bacteria</taxon>
        <taxon>Bacillati</taxon>
        <taxon>Bacillota</taxon>
        <taxon>Bacilli</taxon>
        <taxon>Bacillales</taxon>
        <taxon>Bacillaceae</taxon>
        <taxon>Cytobacillus</taxon>
    </lineage>
</organism>
<dbReference type="EMBL" id="CP071709">
    <property type="protein sequence ID" value="QVY63524.1"/>
    <property type="molecule type" value="Genomic_DNA"/>
</dbReference>
<keyword evidence="11" id="KW-1185">Reference proteome</keyword>
<reference evidence="10 11" key="1">
    <citation type="submission" date="2021-03" db="EMBL/GenBank/DDBJ databases">
        <title>The first data on the complete genome of the tetrodotoxin-producing bacterium.</title>
        <authorList>
            <person name="Melnikova D.I."/>
            <person name="Nijland R."/>
            <person name="Magarlamov T.Y."/>
        </authorList>
    </citation>
    <scope>NUCLEOTIDE SEQUENCE [LARGE SCALE GENOMIC DNA]</scope>
    <source>
        <strain evidence="10 11">1839</strain>
    </source>
</reference>
<keyword evidence="2" id="KW-0444">Lipid biosynthesis</keyword>
<dbReference type="Proteomes" id="UP000679247">
    <property type="component" value="Chromosome"/>
</dbReference>
<keyword evidence="5" id="KW-0560">Oxidoreductase</keyword>
<evidence type="ECO:0000256" key="3">
    <source>
        <dbReference type="ARBA" id="ARBA00022723"/>
    </source>
</evidence>
<keyword evidence="8" id="KW-0594">Phospholipid biosynthesis</keyword>
<dbReference type="Gene3D" id="1.20.1090.10">
    <property type="entry name" value="Dehydroquinate synthase-like - alpha domain"/>
    <property type="match status" value="1"/>
</dbReference>
<dbReference type="RefSeq" id="WP_214478659.1">
    <property type="nucleotide sequence ID" value="NZ_CP071709.1"/>
</dbReference>
<keyword evidence="1" id="KW-0963">Cytoplasm</keyword>
<keyword evidence="4" id="KW-0521">NADP</keyword>
<evidence type="ECO:0000256" key="2">
    <source>
        <dbReference type="ARBA" id="ARBA00022516"/>
    </source>
</evidence>
<evidence type="ECO:0000256" key="7">
    <source>
        <dbReference type="ARBA" id="ARBA00023098"/>
    </source>
</evidence>
<name>A0ABX8FHQ3_9BACI</name>
<evidence type="ECO:0000313" key="10">
    <source>
        <dbReference type="EMBL" id="QVY63524.1"/>
    </source>
</evidence>
<dbReference type="InterPro" id="IPR016205">
    <property type="entry name" value="Glycerol_DH"/>
</dbReference>
<keyword evidence="9" id="KW-1208">Phospholipid metabolism</keyword>